<dbReference type="EMBL" id="CP012752">
    <property type="protein sequence ID" value="ALG09559.1"/>
    <property type="molecule type" value="Genomic_DNA"/>
</dbReference>
<keyword evidence="5" id="KW-1133">Transmembrane helix</keyword>
<keyword evidence="2" id="KW-0645">Protease</keyword>
<name>A0A0N7F3T9_9PSEU</name>
<accession>A0A0N7F3T9</accession>
<sequence length="343" mass="37893">MARGKKWPQSVRTAVLITVIAVSGTASVYFGSQQRDEETRGKAVSIDRMGGGNTNYSYDRLENPPRTVVRDGRGRIVATLTDGARSVALTGKGRTFEEPRATEAKINTNVWVRLLPDYWKSGEENAAWFRPWLDKALADTSPDMFAISMQYIEGASAEKDAKGVRFRGDASFGPIAPSGAGRLERSDFFQYLGVPWSFVDGVKYTPDTDRYGAVDCSGFVRLVYGYRMGYPMRGVNTRGPGLPRRAYAIAEFGPGVSIIPNRKQRNTSYDLLQPGDLIFFEVEDDEDQLDHTGIYLGIDSEGHHRFISSRERINGPTMGDTGGASLLDGNGKYAQGFRAARRI</sequence>
<evidence type="ECO:0000256" key="5">
    <source>
        <dbReference type="SAM" id="Phobius"/>
    </source>
</evidence>
<dbReference type="AlphaFoldDB" id="A0A0N7F3T9"/>
<evidence type="ECO:0000256" key="4">
    <source>
        <dbReference type="ARBA" id="ARBA00022807"/>
    </source>
</evidence>
<dbReference type="GO" id="GO:0006508">
    <property type="term" value="P:proteolysis"/>
    <property type="evidence" value="ECO:0007669"/>
    <property type="project" value="UniProtKB-KW"/>
</dbReference>
<dbReference type="InterPro" id="IPR038765">
    <property type="entry name" value="Papain-like_cys_pep_sf"/>
</dbReference>
<evidence type="ECO:0000313" key="8">
    <source>
        <dbReference type="Proteomes" id="UP000063699"/>
    </source>
</evidence>
<keyword evidence="8" id="KW-1185">Reference proteome</keyword>
<protein>
    <recommendedName>
        <fullName evidence="6">NlpC/P60 domain-containing protein</fullName>
    </recommendedName>
</protein>
<dbReference type="Proteomes" id="UP000063699">
    <property type="component" value="Chromosome"/>
</dbReference>
<evidence type="ECO:0000259" key="6">
    <source>
        <dbReference type="PROSITE" id="PS51935"/>
    </source>
</evidence>
<dbReference type="PROSITE" id="PS51935">
    <property type="entry name" value="NLPC_P60"/>
    <property type="match status" value="1"/>
</dbReference>
<keyword evidence="5" id="KW-0812">Transmembrane</keyword>
<evidence type="ECO:0000256" key="3">
    <source>
        <dbReference type="ARBA" id="ARBA00022801"/>
    </source>
</evidence>
<feature type="transmembrane region" description="Helical" evidence="5">
    <location>
        <begin position="12"/>
        <end position="30"/>
    </location>
</feature>
<reference evidence="7 8" key="1">
    <citation type="submission" date="2015-07" db="EMBL/GenBank/DDBJ databases">
        <title>Genome sequencing of Kibdelosporangium phytohabitans.</title>
        <authorList>
            <person name="Qin S."/>
            <person name="Xing K."/>
        </authorList>
    </citation>
    <scope>NUCLEOTIDE SEQUENCE [LARGE SCALE GENOMIC DNA]</scope>
    <source>
        <strain evidence="7 8">KLBMP1111</strain>
    </source>
</reference>
<dbReference type="RefSeq" id="WP_054291463.1">
    <property type="nucleotide sequence ID" value="NZ_CP012752.1"/>
</dbReference>
<keyword evidence="4" id="KW-0788">Thiol protease</keyword>
<dbReference type="OrthoDB" id="4872947at2"/>
<dbReference type="GO" id="GO:0008234">
    <property type="term" value="F:cysteine-type peptidase activity"/>
    <property type="evidence" value="ECO:0007669"/>
    <property type="project" value="UniProtKB-KW"/>
</dbReference>
<proteinExistence type="inferred from homology"/>
<dbReference type="KEGG" id="kphy:AOZ06_24010"/>
<evidence type="ECO:0000256" key="2">
    <source>
        <dbReference type="ARBA" id="ARBA00022670"/>
    </source>
</evidence>
<evidence type="ECO:0000256" key="1">
    <source>
        <dbReference type="ARBA" id="ARBA00007074"/>
    </source>
</evidence>
<dbReference type="InterPro" id="IPR000064">
    <property type="entry name" value="NLP_P60_dom"/>
</dbReference>
<gene>
    <name evidence="7" type="ORF">AOZ06_24010</name>
</gene>
<dbReference type="SUPFAM" id="SSF54001">
    <property type="entry name" value="Cysteine proteinases"/>
    <property type="match status" value="1"/>
</dbReference>
<dbReference type="Gene3D" id="3.90.1720.10">
    <property type="entry name" value="endopeptidase domain like (from Nostoc punctiforme)"/>
    <property type="match status" value="1"/>
</dbReference>
<feature type="domain" description="NlpC/P60" evidence="6">
    <location>
        <begin position="178"/>
        <end position="343"/>
    </location>
</feature>
<keyword evidence="3" id="KW-0378">Hydrolase</keyword>
<evidence type="ECO:0000313" key="7">
    <source>
        <dbReference type="EMBL" id="ALG09559.1"/>
    </source>
</evidence>
<organism evidence="7 8">
    <name type="scientific">Kibdelosporangium phytohabitans</name>
    <dbReference type="NCBI Taxonomy" id="860235"/>
    <lineage>
        <taxon>Bacteria</taxon>
        <taxon>Bacillati</taxon>
        <taxon>Actinomycetota</taxon>
        <taxon>Actinomycetes</taxon>
        <taxon>Pseudonocardiales</taxon>
        <taxon>Pseudonocardiaceae</taxon>
        <taxon>Kibdelosporangium</taxon>
    </lineage>
</organism>
<dbReference type="Pfam" id="PF00877">
    <property type="entry name" value="NLPC_P60"/>
    <property type="match status" value="1"/>
</dbReference>
<comment type="similarity">
    <text evidence="1">Belongs to the peptidase C40 family.</text>
</comment>
<keyword evidence="5" id="KW-0472">Membrane</keyword>